<feature type="region of interest" description="Disordered" evidence="1">
    <location>
        <begin position="1"/>
        <end position="20"/>
    </location>
</feature>
<evidence type="ECO:0000313" key="3">
    <source>
        <dbReference type="EMBL" id="NYI81428.1"/>
    </source>
</evidence>
<feature type="compositionally biased region" description="Basic and acidic residues" evidence="1">
    <location>
        <begin position="45"/>
        <end position="58"/>
    </location>
</feature>
<reference evidence="3 4" key="1">
    <citation type="submission" date="2020-07" db="EMBL/GenBank/DDBJ databases">
        <title>Sequencing the genomes of 1000 actinobacteria strains.</title>
        <authorList>
            <person name="Klenk H.-P."/>
        </authorList>
    </citation>
    <scope>NUCLEOTIDE SEQUENCE [LARGE SCALE GENOMIC DNA]</scope>
    <source>
        <strain evidence="3 4">DSM 44065</strain>
    </source>
</reference>
<sequence length="253" mass="27807">MGGPGVQDVGEGTEPLDPDRCTTREEFTALLNEARHRAGLSYAGVERRARSLPPRDGHQPSLARSTLSDMLTGKRAPNKTNLEIYLLVCGVPEKDLPRWMEARRRVWEATPEPTRKPAPTYHLRTVLVTAVGALLLGAAVGAGGLSLLSPDPARGSAGPLVPLEVRTHDWTHWSPDPRNETRAGEVWPGRHGFVCWTVGTRYTWHDATGTDRTSSDTWLRLATDYYGNRGVYVSDLAVATEPEAPKRVLPQCD</sequence>
<organism evidence="3 4">
    <name type="scientific">Saccharopolyspora hordei</name>
    <dbReference type="NCBI Taxonomy" id="1838"/>
    <lineage>
        <taxon>Bacteria</taxon>
        <taxon>Bacillati</taxon>
        <taxon>Actinomycetota</taxon>
        <taxon>Actinomycetes</taxon>
        <taxon>Pseudonocardiales</taxon>
        <taxon>Pseudonocardiaceae</taxon>
        <taxon>Saccharopolyspora</taxon>
    </lineage>
</organism>
<proteinExistence type="predicted"/>
<feature type="domain" description="HTH cro/C1-type" evidence="2">
    <location>
        <begin position="62"/>
        <end position="96"/>
    </location>
</feature>
<evidence type="ECO:0000256" key="1">
    <source>
        <dbReference type="SAM" id="MobiDB-lite"/>
    </source>
</evidence>
<evidence type="ECO:0000313" key="4">
    <source>
        <dbReference type="Proteomes" id="UP000587002"/>
    </source>
</evidence>
<name>A0A853ABY9_9PSEU</name>
<evidence type="ECO:0000259" key="2">
    <source>
        <dbReference type="PROSITE" id="PS50943"/>
    </source>
</evidence>
<dbReference type="InterPro" id="IPR001387">
    <property type="entry name" value="Cro/C1-type_HTH"/>
</dbReference>
<dbReference type="PROSITE" id="PS50943">
    <property type="entry name" value="HTH_CROC1"/>
    <property type="match status" value="1"/>
</dbReference>
<dbReference type="AlphaFoldDB" id="A0A853ABY9"/>
<dbReference type="RefSeq" id="WP_179716469.1">
    <property type="nucleotide sequence ID" value="NZ_BAABFH010000001.1"/>
</dbReference>
<protein>
    <recommendedName>
        <fullName evidence="2">HTH cro/C1-type domain-containing protein</fullName>
    </recommendedName>
</protein>
<keyword evidence="4" id="KW-1185">Reference proteome</keyword>
<comment type="caution">
    <text evidence="3">The sequence shown here is derived from an EMBL/GenBank/DDBJ whole genome shotgun (WGS) entry which is preliminary data.</text>
</comment>
<accession>A0A853ABY9</accession>
<dbReference type="CDD" id="cd00093">
    <property type="entry name" value="HTH_XRE"/>
    <property type="match status" value="1"/>
</dbReference>
<gene>
    <name evidence="3" type="ORF">HNR68_000058</name>
</gene>
<feature type="region of interest" description="Disordered" evidence="1">
    <location>
        <begin position="45"/>
        <end position="74"/>
    </location>
</feature>
<dbReference type="Pfam" id="PF13560">
    <property type="entry name" value="HTH_31"/>
    <property type="match status" value="1"/>
</dbReference>
<dbReference type="EMBL" id="JACCFJ010000001">
    <property type="protein sequence ID" value="NYI81428.1"/>
    <property type="molecule type" value="Genomic_DNA"/>
</dbReference>
<dbReference type="Proteomes" id="UP000587002">
    <property type="component" value="Unassembled WGS sequence"/>
</dbReference>